<dbReference type="InterPro" id="IPR014036">
    <property type="entry name" value="DeoR-like_C"/>
</dbReference>
<dbReference type="PANTHER" id="PTHR30363:SF4">
    <property type="entry name" value="GLYCEROL-3-PHOSPHATE REGULON REPRESSOR"/>
    <property type="match status" value="1"/>
</dbReference>
<organism evidence="3 4">
    <name type="scientific">Pedobacter insulae</name>
    <dbReference type="NCBI Taxonomy" id="414048"/>
    <lineage>
        <taxon>Bacteria</taxon>
        <taxon>Pseudomonadati</taxon>
        <taxon>Bacteroidota</taxon>
        <taxon>Sphingobacteriia</taxon>
        <taxon>Sphingobacteriales</taxon>
        <taxon>Sphingobacteriaceae</taxon>
        <taxon>Pedobacter</taxon>
    </lineage>
</organism>
<dbReference type="InterPro" id="IPR037171">
    <property type="entry name" value="NagB/RpiA_transferase-like"/>
</dbReference>
<evidence type="ECO:0000313" key="3">
    <source>
        <dbReference type="EMBL" id="SFH34140.1"/>
    </source>
</evidence>
<dbReference type="SUPFAM" id="SSF100950">
    <property type="entry name" value="NagB/RpiA/CoA transferase-like"/>
    <property type="match status" value="1"/>
</dbReference>
<accession>A0A1I2Z8X9</accession>
<protein>
    <submittedName>
        <fullName evidence="3">DeoR C terminal sensor domain-containing protein</fullName>
    </submittedName>
</protein>
<dbReference type="EMBL" id="FOPP01000009">
    <property type="protein sequence ID" value="SFH34140.1"/>
    <property type="molecule type" value="Genomic_DNA"/>
</dbReference>
<dbReference type="STRING" id="414048.SAMN04489864_10966"/>
<sequence length="190" mass="20820">MLLTICVKEAKINIAKKIVPLIQDEMVILIGGGDIAIELVKQLPETLVATFFTISPLVAVELTKFQNLEVVLIGGLFSKDAKITFGGHVINQITEIKADLCIVEANGLHPKNGLTDSELAISQLKKAMLNAAQRSAILCYAERLNTSLKTRVAKLNEIDYLVTELDKSDKKLKAYQAAFLQKGQLTPVFI</sequence>
<evidence type="ECO:0000256" key="1">
    <source>
        <dbReference type="ARBA" id="ARBA00022491"/>
    </source>
</evidence>
<gene>
    <name evidence="3" type="ORF">SAMN04489864_10966</name>
</gene>
<name>A0A1I2Z8X9_9SPHI</name>
<dbReference type="InterPro" id="IPR050313">
    <property type="entry name" value="Carb_Metab_HTH_regulators"/>
</dbReference>
<proteinExistence type="predicted"/>
<dbReference type="OrthoDB" id="9798651at2"/>
<evidence type="ECO:0000313" key="4">
    <source>
        <dbReference type="Proteomes" id="UP000199666"/>
    </source>
</evidence>
<dbReference type="Pfam" id="PF00455">
    <property type="entry name" value="DeoRC"/>
    <property type="match status" value="1"/>
</dbReference>
<keyword evidence="4" id="KW-1185">Reference proteome</keyword>
<dbReference type="PANTHER" id="PTHR30363">
    <property type="entry name" value="HTH-TYPE TRANSCRIPTIONAL REGULATOR SRLR-RELATED"/>
    <property type="match status" value="1"/>
</dbReference>
<keyword evidence="1" id="KW-0678">Repressor</keyword>
<dbReference type="AlphaFoldDB" id="A0A1I2Z8X9"/>
<dbReference type="Gene3D" id="3.40.50.1360">
    <property type="match status" value="1"/>
</dbReference>
<feature type="domain" description="DeoR-like transcriptional repressor C-terminal sensor" evidence="2">
    <location>
        <begin position="9"/>
        <end position="164"/>
    </location>
</feature>
<evidence type="ECO:0000259" key="2">
    <source>
        <dbReference type="Pfam" id="PF00455"/>
    </source>
</evidence>
<dbReference type="RefSeq" id="WP_090995933.1">
    <property type="nucleotide sequence ID" value="NZ_FOPP01000009.1"/>
</dbReference>
<reference evidence="3 4" key="1">
    <citation type="submission" date="2016-10" db="EMBL/GenBank/DDBJ databases">
        <authorList>
            <person name="de Groot N.N."/>
        </authorList>
    </citation>
    <scope>NUCLEOTIDE SEQUENCE [LARGE SCALE GENOMIC DNA]</scope>
    <source>
        <strain evidence="3 4">DSM 18684</strain>
    </source>
</reference>
<dbReference type="Proteomes" id="UP000199666">
    <property type="component" value="Unassembled WGS sequence"/>
</dbReference>
<dbReference type="SMART" id="SM01134">
    <property type="entry name" value="DeoRC"/>
    <property type="match status" value="1"/>
</dbReference>